<evidence type="ECO:0000256" key="8">
    <source>
        <dbReference type="ARBA" id="ARBA00023159"/>
    </source>
</evidence>
<evidence type="ECO:0000256" key="9">
    <source>
        <dbReference type="ARBA" id="ARBA00023163"/>
    </source>
</evidence>
<comment type="subunit">
    <text evidence="3">Homodimer.</text>
</comment>
<keyword evidence="15" id="KW-1185">Reference proteome</keyword>
<evidence type="ECO:0000256" key="6">
    <source>
        <dbReference type="ARBA" id="ARBA00023015"/>
    </source>
</evidence>
<dbReference type="AlphaFoldDB" id="A0A8G2FXQ0"/>
<dbReference type="Pfam" id="PF01325">
    <property type="entry name" value="Fe_dep_repress"/>
    <property type="match status" value="1"/>
</dbReference>
<feature type="domain" description="HTH dtxR-type" evidence="12">
    <location>
        <begin position="4"/>
        <end position="54"/>
    </location>
</feature>
<dbReference type="InterPro" id="IPR036390">
    <property type="entry name" value="WH_DNA-bd_sf"/>
</dbReference>
<dbReference type="RefSeq" id="WP_084273052.1">
    <property type="nucleotide sequence ID" value="NZ_FWYE01000003.1"/>
</dbReference>
<accession>A0A8G2FXQ0</accession>
<evidence type="ECO:0000256" key="11">
    <source>
        <dbReference type="ARBA" id="ARBA00032593"/>
    </source>
</evidence>
<gene>
    <name evidence="14" type="ORF">SAMN02745355_1287</name>
</gene>
<dbReference type="InterPro" id="IPR050536">
    <property type="entry name" value="DtxR_MntR_Metal-Reg"/>
</dbReference>
<dbReference type="GO" id="GO:0046914">
    <property type="term" value="F:transition metal ion binding"/>
    <property type="evidence" value="ECO:0007669"/>
    <property type="project" value="InterPro"/>
</dbReference>
<dbReference type="Proteomes" id="UP000192315">
    <property type="component" value="Unassembled WGS sequence"/>
</dbReference>
<dbReference type="PANTHER" id="PTHR33238">
    <property type="entry name" value="IRON (METAL) DEPENDENT REPRESSOR, DTXR FAMILY"/>
    <property type="match status" value="1"/>
</dbReference>
<dbReference type="Pfam" id="PF02742">
    <property type="entry name" value="Fe_dep_repr_C"/>
    <property type="match status" value="1"/>
</dbReference>
<dbReference type="GO" id="GO:0005737">
    <property type="term" value="C:cytoplasm"/>
    <property type="evidence" value="ECO:0007669"/>
    <property type="project" value="UniProtKB-SubCell"/>
</dbReference>
<dbReference type="SMART" id="SM00529">
    <property type="entry name" value="HTH_DTXR"/>
    <property type="match status" value="1"/>
</dbReference>
<protein>
    <recommendedName>
        <fullName evidence="11">Manganese transport regulator</fullName>
    </recommendedName>
</protein>
<sequence>MNFKNNLEDYLKEIYNNMDAFGSANESMISKRLKVSMPTVSEYLDKLRNRGLIKSIGRDILLTDRGMKLAYPVIKRHRIAEVMALKIFEVPWEETDSEVMDLEHAINDKYVPYVIKNLGNPDRCPHGNPINPDQKMNDKSIFSVEPGVYTLSRIVYEDISILKKLVEINAFPGTEIKIEKNDKINVICKGYVSFSDKEAMAIRVF</sequence>
<reference evidence="14 15" key="1">
    <citation type="submission" date="2017-04" db="EMBL/GenBank/DDBJ databases">
        <authorList>
            <person name="Varghese N."/>
            <person name="Submissions S."/>
        </authorList>
    </citation>
    <scope>NUCLEOTIDE SEQUENCE [LARGE SCALE GENOMIC DNA]</scope>
    <source>
        <strain evidence="14 15">DSM 9789</strain>
    </source>
</reference>
<keyword evidence="10" id="KW-0464">Manganese</keyword>
<comment type="subcellular location">
    <subcellularLocation>
        <location evidence="1">Cytoplasm</location>
    </subcellularLocation>
</comment>
<dbReference type="GO" id="GO:0046983">
    <property type="term" value="F:protein dimerization activity"/>
    <property type="evidence" value="ECO:0007669"/>
    <property type="project" value="InterPro"/>
</dbReference>
<comment type="similarity">
    <text evidence="2">Belongs to the DtxR/MntR family.</text>
</comment>
<dbReference type="EMBL" id="FWYE01000003">
    <property type="protein sequence ID" value="SMD31358.1"/>
    <property type="molecule type" value="Genomic_DNA"/>
</dbReference>
<evidence type="ECO:0000259" key="12">
    <source>
        <dbReference type="Pfam" id="PF01325"/>
    </source>
</evidence>
<name>A0A8G2FXQ0_PICTO</name>
<evidence type="ECO:0000256" key="10">
    <source>
        <dbReference type="ARBA" id="ARBA00023211"/>
    </source>
</evidence>
<feature type="domain" description="Iron dependent repressor metal binding and dimerisation" evidence="13">
    <location>
        <begin position="63"/>
        <end position="130"/>
    </location>
</feature>
<dbReference type="SUPFAM" id="SSF47979">
    <property type="entry name" value="Iron-dependent repressor protein, dimerization domain"/>
    <property type="match status" value="1"/>
</dbReference>
<dbReference type="InterPro" id="IPR036421">
    <property type="entry name" value="Fe_dep_repressor_sf"/>
</dbReference>
<keyword evidence="7" id="KW-0238">DNA-binding</keyword>
<keyword evidence="6" id="KW-0805">Transcription regulation</keyword>
<comment type="caution">
    <text evidence="14">The sequence shown here is derived from an EMBL/GenBank/DDBJ whole genome shotgun (WGS) entry which is preliminary data.</text>
</comment>
<evidence type="ECO:0000256" key="7">
    <source>
        <dbReference type="ARBA" id="ARBA00023125"/>
    </source>
</evidence>
<keyword evidence="5" id="KW-0678">Repressor</keyword>
<dbReference type="Gene3D" id="1.10.10.10">
    <property type="entry name" value="Winged helix-like DNA-binding domain superfamily/Winged helix DNA-binding domain"/>
    <property type="match status" value="1"/>
</dbReference>
<dbReference type="SUPFAM" id="SSF46785">
    <property type="entry name" value="Winged helix' DNA-binding domain"/>
    <property type="match status" value="1"/>
</dbReference>
<keyword evidence="9" id="KW-0804">Transcription</keyword>
<dbReference type="InterPro" id="IPR022687">
    <property type="entry name" value="HTH_DTXR"/>
</dbReference>
<proteinExistence type="inferred from homology"/>
<dbReference type="GO" id="GO:0003677">
    <property type="term" value="F:DNA binding"/>
    <property type="evidence" value="ECO:0007669"/>
    <property type="project" value="UniProtKB-KW"/>
</dbReference>
<evidence type="ECO:0000256" key="1">
    <source>
        <dbReference type="ARBA" id="ARBA00004496"/>
    </source>
</evidence>
<evidence type="ECO:0000256" key="2">
    <source>
        <dbReference type="ARBA" id="ARBA00007871"/>
    </source>
</evidence>
<dbReference type="InterPro" id="IPR022689">
    <property type="entry name" value="Iron_dep_repressor"/>
</dbReference>
<dbReference type="InterPro" id="IPR036388">
    <property type="entry name" value="WH-like_DNA-bd_sf"/>
</dbReference>
<evidence type="ECO:0000313" key="15">
    <source>
        <dbReference type="Proteomes" id="UP000192315"/>
    </source>
</evidence>
<organism evidence="14 15">
    <name type="scientific">Picrophilus torridus (strain ATCC 700027 / DSM 9790 / JCM 10055 / NBRC 100828 / KAW 2/3)</name>
    <dbReference type="NCBI Taxonomy" id="1122961"/>
    <lineage>
        <taxon>Archaea</taxon>
        <taxon>Methanobacteriati</taxon>
        <taxon>Thermoplasmatota</taxon>
        <taxon>Thermoplasmata</taxon>
        <taxon>Thermoplasmatales</taxon>
        <taxon>Picrophilaceae</taxon>
        <taxon>Picrophilus</taxon>
    </lineage>
</organism>
<evidence type="ECO:0000259" key="13">
    <source>
        <dbReference type="Pfam" id="PF02742"/>
    </source>
</evidence>
<evidence type="ECO:0000256" key="3">
    <source>
        <dbReference type="ARBA" id="ARBA00011738"/>
    </source>
</evidence>
<evidence type="ECO:0000256" key="4">
    <source>
        <dbReference type="ARBA" id="ARBA00022490"/>
    </source>
</evidence>
<dbReference type="PANTHER" id="PTHR33238:SF11">
    <property type="entry name" value="TRANSCRIPTIONAL REGULATOR MNTR"/>
    <property type="match status" value="1"/>
</dbReference>
<keyword evidence="4" id="KW-0963">Cytoplasm</keyword>
<keyword evidence="8" id="KW-0010">Activator</keyword>
<evidence type="ECO:0000313" key="14">
    <source>
        <dbReference type="EMBL" id="SMD31358.1"/>
    </source>
</evidence>
<dbReference type="InterPro" id="IPR001367">
    <property type="entry name" value="Fe_dep_repressor"/>
</dbReference>
<evidence type="ECO:0000256" key="5">
    <source>
        <dbReference type="ARBA" id="ARBA00022491"/>
    </source>
</evidence>
<dbReference type="GO" id="GO:0003700">
    <property type="term" value="F:DNA-binding transcription factor activity"/>
    <property type="evidence" value="ECO:0007669"/>
    <property type="project" value="InterPro"/>
</dbReference>